<accession>A0ABS1BPJ0</accession>
<evidence type="ECO:0000256" key="6">
    <source>
        <dbReference type="ARBA" id="ARBA00022679"/>
    </source>
</evidence>
<dbReference type="SUPFAM" id="SSF51161">
    <property type="entry name" value="Trimeric LpxA-like enzymes"/>
    <property type="match status" value="1"/>
</dbReference>
<organism evidence="11 12">
    <name type="scientific">Kingella bonacorsii</name>
    <dbReference type="NCBI Taxonomy" id="2796361"/>
    <lineage>
        <taxon>Bacteria</taxon>
        <taxon>Pseudomonadati</taxon>
        <taxon>Pseudomonadota</taxon>
        <taxon>Betaproteobacteria</taxon>
        <taxon>Neisseriales</taxon>
        <taxon>Neisseriaceae</taxon>
        <taxon>Kingella</taxon>
    </lineage>
</organism>
<evidence type="ECO:0000313" key="12">
    <source>
        <dbReference type="Proteomes" id="UP000614058"/>
    </source>
</evidence>
<dbReference type="InterPro" id="IPR005881">
    <property type="entry name" value="Ser_O-AcTrfase"/>
</dbReference>
<evidence type="ECO:0000256" key="9">
    <source>
        <dbReference type="ARBA" id="ARBA00049486"/>
    </source>
</evidence>
<dbReference type="InterPro" id="IPR001451">
    <property type="entry name" value="Hexapep"/>
</dbReference>
<comment type="similarity">
    <text evidence="2">Belongs to the transferase hexapeptide repeat family.</text>
</comment>
<name>A0ABS1BPJ0_9NEIS</name>
<dbReference type="InterPro" id="IPR042122">
    <property type="entry name" value="Ser_AcTrfase_N_sf"/>
</dbReference>
<evidence type="ECO:0000259" key="10">
    <source>
        <dbReference type="SMART" id="SM00971"/>
    </source>
</evidence>
<dbReference type="SMART" id="SM00971">
    <property type="entry name" value="SATase_N"/>
    <property type="match status" value="1"/>
</dbReference>
<dbReference type="InterPro" id="IPR053376">
    <property type="entry name" value="Serine_acetyltransferase"/>
</dbReference>
<dbReference type="Gene3D" id="1.10.3130.10">
    <property type="entry name" value="serine acetyltransferase, domain 1"/>
    <property type="match status" value="1"/>
</dbReference>
<dbReference type="Pfam" id="PF00132">
    <property type="entry name" value="Hexapep"/>
    <property type="match status" value="1"/>
</dbReference>
<comment type="pathway">
    <text evidence="1">Amino-acid biosynthesis; L-cysteine biosynthesis; L-cysteine from L-serine: step 1/2.</text>
</comment>
<reference evidence="11 12" key="1">
    <citation type="journal article" date="2021" name="Pathogens">
        <title>Isolation and Characterization of Kingella bonacorsii sp. nov., A Novel Kingella Species Detected in a Stable Periodontitis Subject.</title>
        <authorList>
            <person name="Antezack A."/>
            <person name="Boxberger M."/>
            <person name="Rolland C."/>
            <person name="Monnet-Corti V."/>
            <person name="La Scola B."/>
        </authorList>
    </citation>
    <scope>NUCLEOTIDE SEQUENCE [LARGE SCALE GENOMIC DNA]</scope>
    <source>
        <strain evidence="11 12">Marseille-Q4569</strain>
    </source>
</reference>
<evidence type="ECO:0000256" key="2">
    <source>
        <dbReference type="ARBA" id="ARBA00007274"/>
    </source>
</evidence>
<dbReference type="NCBIfam" id="NF041874">
    <property type="entry name" value="EPS_EpsC"/>
    <property type="match status" value="1"/>
</dbReference>
<dbReference type="EC" id="2.3.1.30" evidence="3"/>
<dbReference type="Pfam" id="PF06426">
    <property type="entry name" value="SATase_N"/>
    <property type="match status" value="1"/>
</dbReference>
<evidence type="ECO:0000313" key="11">
    <source>
        <dbReference type="EMBL" id="MBK0395209.1"/>
    </source>
</evidence>
<dbReference type="GO" id="GO:0009001">
    <property type="term" value="F:serine O-acetyltransferase activity"/>
    <property type="evidence" value="ECO:0007669"/>
    <property type="project" value="UniProtKB-EC"/>
</dbReference>
<dbReference type="EMBL" id="JAEHNZ010000001">
    <property type="protein sequence ID" value="MBK0395209.1"/>
    <property type="molecule type" value="Genomic_DNA"/>
</dbReference>
<evidence type="ECO:0000256" key="8">
    <source>
        <dbReference type="ARBA" id="ARBA00023315"/>
    </source>
</evidence>
<dbReference type="NCBIfam" id="TIGR01172">
    <property type="entry name" value="cysE"/>
    <property type="match status" value="1"/>
</dbReference>
<dbReference type="RefSeq" id="WP_200521048.1">
    <property type="nucleotide sequence ID" value="NZ_JAEHNZ010000001.1"/>
</dbReference>
<evidence type="ECO:0000256" key="3">
    <source>
        <dbReference type="ARBA" id="ARBA00013266"/>
    </source>
</evidence>
<dbReference type="CDD" id="cd03354">
    <property type="entry name" value="LbH_SAT"/>
    <property type="match status" value="1"/>
</dbReference>
<dbReference type="InterPro" id="IPR011004">
    <property type="entry name" value="Trimer_LpxA-like_sf"/>
</dbReference>
<evidence type="ECO:0000256" key="5">
    <source>
        <dbReference type="ARBA" id="ARBA00022605"/>
    </source>
</evidence>
<dbReference type="PANTHER" id="PTHR42811">
    <property type="entry name" value="SERINE ACETYLTRANSFERASE"/>
    <property type="match status" value="1"/>
</dbReference>
<comment type="catalytic activity">
    <reaction evidence="9">
        <text>L-serine + acetyl-CoA = O-acetyl-L-serine + CoA</text>
        <dbReference type="Rhea" id="RHEA:24560"/>
        <dbReference type="ChEBI" id="CHEBI:33384"/>
        <dbReference type="ChEBI" id="CHEBI:57287"/>
        <dbReference type="ChEBI" id="CHEBI:57288"/>
        <dbReference type="ChEBI" id="CHEBI:58340"/>
        <dbReference type="EC" id="2.3.1.30"/>
    </reaction>
</comment>
<dbReference type="InterPro" id="IPR018357">
    <property type="entry name" value="Hexapep_transf_CS"/>
</dbReference>
<dbReference type="PROSITE" id="PS00101">
    <property type="entry name" value="HEXAPEP_TRANSFERASES"/>
    <property type="match status" value="1"/>
</dbReference>
<gene>
    <name evidence="11" type="primary">cysE</name>
    <name evidence="11" type="ORF">JDW22_01075</name>
</gene>
<dbReference type="Proteomes" id="UP000614058">
    <property type="component" value="Unassembled WGS sequence"/>
</dbReference>
<dbReference type="InterPro" id="IPR045304">
    <property type="entry name" value="LbH_SAT"/>
</dbReference>
<evidence type="ECO:0000256" key="7">
    <source>
        <dbReference type="ARBA" id="ARBA00022737"/>
    </source>
</evidence>
<evidence type="ECO:0000256" key="4">
    <source>
        <dbReference type="ARBA" id="ARBA00018522"/>
    </source>
</evidence>
<keyword evidence="7" id="KW-0677">Repeat</keyword>
<dbReference type="Gene3D" id="2.160.10.10">
    <property type="entry name" value="Hexapeptide repeat proteins"/>
    <property type="match status" value="1"/>
</dbReference>
<keyword evidence="6 11" id="KW-0808">Transferase</keyword>
<feature type="domain" description="Serine acetyltransferase N-terminal" evidence="10">
    <location>
        <begin position="8"/>
        <end position="112"/>
    </location>
</feature>
<keyword evidence="8 11" id="KW-0012">Acyltransferase</keyword>
<proteinExistence type="inferred from homology"/>
<keyword evidence="5" id="KW-0028">Amino-acid biosynthesis</keyword>
<comment type="caution">
    <text evidence="11">The sequence shown here is derived from an EMBL/GenBank/DDBJ whole genome shotgun (WGS) entry which is preliminary data.</text>
</comment>
<sequence length="267" mass="28973">MPINQHTLWQAICQEVAQAAQSEPMLASFLHLTVLRHDSFARVLAFHLSSKLSSSTMDARALYETFMRVLESSPDIVEAAVADVTACYDRDPACDQYCLPLLYFKGYHAIQSHRINHWLWNNNRQTLAYFLQNRASEVFGVDIHPAAVFGHGIMFDHGTGIVIGETAVLGNDISLLHGVTLGGSGKQSGDRHPKVGDGVMIGANASILGNIRIGHCAKIGAGSVVIRDVDAQTTVVGVPAKTVGASHNVPAEDMEQSFNTDDYTFII</sequence>
<keyword evidence="12" id="KW-1185">Reference proteome</keyword>
<protein>
    <recommendedName>
        <fullName evidence="4">Serine acetyltransferase</fullName>
        <ecNumber evidence="3">2.3.1.30</ecNumber>
    </recommendedName>
</protein>
<dbReference type="InterPro" id="IPR010493">
    <property type="entry name" value="Ser_AcTrfase_N"/>
</dbReference>
<evidence type="ECO:0000256" key="1">
    <source>
        <dbReference type="ARBA" id="ARBA00004876"/>
    </source>
</evidence>